<feature type="transmembrane region" description="Helical" evidence="7">
    <location>
        <begin position="106"/>
        <end position="131"/>
    </location>
</feature>
<accession>A0A2M8QH24</accession>
<evidence type="ECO:0000256" key="3">
    <source>
        <dbReference type="ARBA" id="ARBA00022475"/>
    </source>
</evidence>
<gene>
    <name evidence="9" type="ORF">CUN48_00350</name>
</gene>
<dbReference type="PROSITE" id="PS50850">
    <property type="entry name" value="MFS"/>
    <property type="match status" value="1"/>
</dbReference>
<dbReference type="PANTHER" id="PTHR23513:SF11">
    <property type="entry name" value="STAPHYLOFERRIN A TRANSPORTER"/>
    <property type="match status" value="1"/>
</dbReference>
<dbReference type="Proteomes" id="UP000230790">
    <property type="component" value="Unassembled WGS sequence"/>
</dbReference>
<feature type="domain" description="Major facilitator superfamily (MFS) profile" evidence="8">
    <location>
        <begin position="259"/>
        <end position="445"/>
    </location>
</feature>
<dbReference type="SUPFAM" id="SSF103473">
    <property type="entry name" value="MFS general substrate transporter"/>
    <property type="match status" value="1"/>
</dbReference>
<keyword evidence="6 7" id="KW-0472">Membrane</keyword>
<feature type="transmembrane region" description="Helical" evidence="7">
    <location>
        <begin position="70"/>
        <end position="94"/>
    </location>
</feature>
<feature type="transmembrane region" description="Helical" evidence="7">
    <location>
        <begin position="254"/>
        <end position="274"/>
    </location>
</feature>
<evidence type="ECO:0000313" key="9">
    <source>
        <dbReference type="EMBL" id="PJF49099.1"/>
    </source>
</evidence>
<dbReference type="InterPro" id="IPR010290">
    <property type="entry name" value="TM_effector"/>
</dbReference>
<keyword evidence="5 7" id="KW-1133">Transmembrane helix</keyword>
<dbReference type="CDD" id="cd06173">
    <property type="entry name" value="MFS_MefA_like"/>
    <property type="match status" value="1"/>
</dbReference>
<evidence type="ECO:0000256" key="6">
    <source>
        <dbReference type="ARBA" id="ARBA00023136"/>
    </source>
</evidence>
<dbReference type="AlphaFoldDB" id="A0A2M8QH24"/>
<evidence type="ECO:0000313" key="10">
    <source>
        <dbReference type="Proteomes" id="UP000230790"/>
    </source>
</evidence>
<dbReference type="GO" id="GO:0005886">
    <property type="term" value="C:plasma membrane"/>
    <property type="evidence" value="ECO:0007669"/>
    <property type="project" value="UniProtKB-SubCell"/>
</dbReference>
<keyword evidence="3" id="KW-1003">Cell membrane</keyword>
<feature type="transmembrane region" description="Helical" evidence="7">
    <location>
        <begin position="301"/>
        <end position="320"/>
    </location>
</feature>
<dbReference type="PANTHER" id="PTHR23513">
    <property type="entry name" value="INTEGRAL MEMBRANE EFFLUX PROTEIN-RELATED"/>
    <property type="match status" value="1"/>
</dbReference>
<dbReference type="InterPro" id="IPR020846">
    <property type="entry name" value="MFS_dom"/>
</dbReference>
<evidence type="ECO:0000256" key="4">
    <source>
        <dbReference type="ARBA" id="ARBA00022692"/>
    </source>
</evidence>
<comment type="subcellular location">
    <subcellularLocation>
        <location evidence="1">Cell membrane</location>
        <topology evidence="1">Multi-pass membrane protein</topology>
    </subcellularLocation>
</comment>
<evidence type="ECO:0000256" key="7">
    <source>
        <dbReference type="SAM" id="Phobius"/>
    </source>
</evidence>
<keyword evidence="4 7" id="KW-0812">Transmembrane</keyword>
<feature type="transmembrane region" description="Helical" evidence="7">
    <location>
        <begin position="416"/>
        <end position="435"/>
    </location>
</feature>
<evidence type="ECO:0000256" key="5">
    <source>
        <dbReference type="ARBA" id="ARBA00022989"/>
    </source>
</evidence>
<comment type="caution">
    <text evidence="9">The sequence shown here is derived from an EMBL/GenBank/DDBJ whole genome shotgun (WGS) entry which is preliminary data.</text>
</comment>
<evidence type="ECO:0000256" key="1">
    <source>
        <dbReference type="ARBA" id="ARBA00004651"/>
    </source>
</evidence>
<evidence type="ECO:0000259" key="8">
    <source>
        <dbReference type="PROSITE" id="PS50850"/>
    </source>
</evidence>
<protein>
    <submittedName>
        <fullName evidence="9">MFS transporter</fullName>
    </submittedName>
</protein>
<name>A0A2M8QH24_9CHLR</name>
<evidence type="ECO:0000256" key="2">
    <source>
        <dbReference type="ARBA" id="ARBA00022448"/>
    </source>
</evidence>
<organism evidence="9 10">
    <name type="scientific">Candidatus Thermofonsia Clade 3 bacterium</name>
    <dbReference type="NCBI Taxonomy" id="2364212"/>
    <lineage>
        <taxon>Bacteria</taxon>
        <taxon>Bacillati</taxon>
        <taxon>Chloroflexota</taxon>
        <taxon>Candidatus Thermofontia</taxon>
        <taxon>Candidatus Thermofonsia Clade 3</taxon>
    </lineage>
</organism>
<feature type="transmembrane region" description="Helical" evidence="7">
    <location>
        <begin position="352"/>
        <end position="378"/>
    </location>
</feature>
<dbReference type="GO" id="GO:0022857">
    <property type="term" value="F:transmembrane transporter activity"/>
    <property type="evidence" value="ECO:0007669"/>
    <property type="project" value="InterPro"/>
</dbReference>
<reference evidence="9 10" key="1">
    <citation type="submission" date="2017-11" db="EMBL/GenBank/DDBJ databases">
        <title>Evolution of Phototrophy in the Chloroflexi Phylum Driven by Horizontal Gene Transfer.</title>
        <authorList>
            <person name="Ward L.M."/>
            <person name="Hemp J."/>
            <person name="Shih P.M."/>
            <person name="Mcglynn S.E."/>
            <person name="Fischer W."/>
        </authorList>
    </citation>
    <scope>NUCLEOTIDE SEQUENCE [LARGE SCALE GENOMIC DNA]</scope>
    <source>
        <strain evidence="9">JP3_7</strain>
    </source>
</reference>
<dbReference type="Gene3D" id="1.20.1250.20">
    <property type="entry name" value="MFS general substrate transporter like domains"/>
    <property type="match status" value="1"/>
</dbReference>
<feature type="transmembrane region" description="Helical" evidence="7">
    <location>
        <begin position="390"/>
        <end position="410"/>
    </location>
</feature>
<dbReference type="Pfam" id="PF05977">
    <property type="entry name" value="MFS_3"/>
    <property type="match status" value="1"/>
</dbReference>
<sequence>MHDDDYRAVCRMGASWGLIAPAPMMRPRFPALASRDFRIFWITQLISLIGTWMQNTVQAYLAYRITGQPIYLGLIGVASSVPSLLFTLPGGVWVEGLDKRKTVIAFQALMMAQALALACLTLTGVVTIWWITGLSFVLGAANSIEITARQAMMVEVVGKAGLPNAIALNSTAFNVARVVGPALSAPLLLIFAERGEGWAFLLNGVSYLVVILGLLAIHPKAADRAAAGEHPAIASPNDALARFREGQRYIRQTTLIGLIIIMAAVPGLLAFPVIQQIPAFARDVLAQPGDTDAAVAARNSAMVTAQGVGALLAATMLALLSAFRRKGCLMTAGQFAFSIALLGIGLSRNIALTLPILTLFGWGTVTALATSNTIIQLVTPNALRGRVISTYLWALQGVAPFGSLLIGWIAQTWDAPTAALFSGLACLATHIVIHLKTPTVRRFEG</sequence>
<dbReference type="EMBL" id="PGTN01000001">
    <property type="protein sequence ID" value="PJF49099.1"/>
    <property type="molecule type" value="Genomic_DNA"/>
</dbReference>
<dbReference type="InterPro" id="IPR036259">
    <property type="entry name" value="MFS_trans_sf"/>
</dbReference>
<proteinExistence type="predicted"/>
<feature type="transmembrane region" description="Helical" evidence="7">
    <location>
        <begin position="197"/>
        <end position="217"/>
    </location>
</feature>
<feature type="transmembrane region" description="Helical" evidence="7">
    <location>
        <begin position="327"/>
        <end position="346"/>
    </location>
</feature>
<feature type="transmembrane region" description="Helical" evidence="7">
    <location>
        <begin position="37"/>
        <end position="55"/>
    </location>
</feature>
<keyword evidence="2" id="KW-0813">Transport</keyword>